<evidence type="ECO:0000256" key="7">
    <source>
        <dbReference type="ARBA" id="ARBA00023315"/>
    </source>
</evidence>
<evidence type="ECO:0000313" key="12">
    <source>
        <dbReference type="Proteomes" id="UP000663801"/>
    </source>
</evidence>
<keyword evidence="12" id="KW-1185">Reference proteome</keyword>
<feature type="transmembrane region" description="Helical" evidence="8">
    <location>
        <begin position="121"/>
        <end position="142"/>
    </location>
</feature>
<feature type="transmembrane region" description="Helical" evidence="8">
    <location>
        <begin position="238"/>
        <end position="260"/>
    </location>
</feature>
<reference evidence="11" key="1">
    <citation type="submission" date="2021-01" db="EMBL/GenBank/DDBJ databases">
        <title>KCTC 19127 draft genome.</title>
        <authorList>
            <person name="An D."/>
        </authorList>
    </citation>
    <scope>NUCLEOTIDE SEQUENCE</scope>
    <source>
        <strain evidence="11">KCTC 19127</strain>
    </source>
</reference>
<dbReference type="SUPFAM" id="SSF56317">
    <property type="entry name" value="Carbon-nitrogen hydrolase"/>
    <property type="match status" value="1"/>
</dbReference>
<dbReference type="PANTHER" id="PTHR38686:SF1">
    <property type="entry name" value="APOLIPOPROTEIN N-ACYLTRANSFERASE"/>
    <property type="match status" value="1"/>
</dbReference>
<gene>
    <name evidence="8 11" type="primary">lnt</name>
    <name evidence="11" type="ORF">JL107_02790</name>
</gene>
<keyword evidence="5 8" id="KW-1133">Transmembrane helix</keyword>
<comment type="pathway">
    <text evidence="8">Protein modification; lipoprotein biosynthesis (N-acyl transfer).</text>
</comment>
<organism evidence="11 12">
    <name type="scientific">Nakamurella flavida</name>
    <dbReference type="NCBI Taxonomy" id="363630"/>
    <lineage>
        <taxon>Bacteria</taxon>
        <taxon>Bacillati</taxon>
        <taxon>Actinomycetota</taxon>
        <taxon>Actinomycetes</taxon>
        <taxon>Nakamurellales</taxon>
        <taxon>Nakamurellaceae</taxon>
        <taxon>Nakamurella</taxon>
    </lineage>
</organism>
<dbReference type="RefSeq" id="WP_205255519.1">
    <property type="nucleotide sequence ID" value="NZ_JAERWL010000003.1"/>
</dbReference>
<dbReference type="InterPro" id="IPR003010">
    <property type="entry name" value="C-N_Hydrolase"/>
</dbReference>
<keyword evidence="6 8" id="KW-0472">Membrane</keyword>
<comment type="caution">
    <text evidence="11">The sequence shown here is derived from an EMBL/GenBank/DDBJ whole genome shotgun (WGS) entry which is preliminary data.</text>
</comment>
<dbReference type="Proteomes" id="UP000663801">
    <property type="component" value="Unassembled WGS sequence"/>
</dbReference>
<dbReference type="HAMAP" id="MF_01148">
    <property type="entry name" value="Lnt"/>
    <property type="match status" value="1"/>
</dbReference>
<keyword evidence="7 8" id="KW-0012">Acyltransferase</keyword>
<feature type="transmembrane region" description="Helical" evidence="8">
    <location>
        <begin position="44"/>
        <end position="64"/>
    </location>
</feature>
<keyword evidence="2 8" id="KW-1003">Cell membrane</keyword>
<name>A0A939C467_9ACTN</name>
<dbReference type="InterPro" id="IPR045378">
    <property type="entry name" value="LNT_N"/>
</dbReference>
<keyword evidence="3 8" id="KW-0808">Transferase</keyword>
<evidence type="ECO:0000256" key="1">
    <source>
        <dbReference type="ARBA" id="ARBA00004651"/>
    </source>
</evidence>
<evidence type="ECO:0000256" key="3">
    <source>
        <dbReference type="ARBA" id="ARBA00022679"/>
    </source>
</evidence>
<evidence type="ECO:0000256" key="9">
    <source>
        <dbReference type="SAM" id="MobiDB-lite"/>
    </source>
</evidence>
<dbReference type="Pfam" id="PF20154">
    <property type="entry name" value="LNT_N"/>
    <property type="match status" value="1"/>
</dbReference>
<dbReference type="Gene3D" id="3.60.110.10">
    <property type="entry name" value="Carbon-nitrogen hydrolase"/>
    <property type="match status" value="1"/>
</dbReference>
<comment type="function">
    <text evidence="8">Catalyzes the phospholipid dependent N-acylation of the N-terminal cysteine of apolipoprotein, the last step in lipoprotein maturation.</text>
</comment>
<proteinExistence type="inferred from homology"/>
<accession>A0A939C467</accession>
<comment type="catalytic activity">
    <reaction evidence="8">
        <text>N-terminal S-1,2-diacyl-sn-glyceryl-L-cysteinyl-[lipoprotein] + a glycerophospholipid = N-acyl-S-1,2-diacyl-sn-glyceryl-L-cysteinyl-[lipoprotein] + a 2-acyl-sn-glycero-3-phospholipid + H(+)</text>
        <dbReference type="Rhea" id="RHEA:48228"/>
        <dbReference type="Rhea" id="RHEA-COMP:14681"/>
        <dbReference type="Rhea" id="RHEA-COMP:14684"/>
        <dbReference type="ChEBI" id="CHEBI:15378"/>
        <dbReference type="ChEBI" id="CHEBI:136912"/>
        <dbReference type="ChEBI" id="CHEBI:140656"/>
        <dbReference type="ChEBI" id="CHEBI:140657"/>
        <dbReference type="ChEBI" id="CHEBI:140660"/>
        <dbReference type="EC" id="2.3.1.269"/>
    </reaction>
</comment>
<feature type="domain" description="CN hydrolase" evidence="10">
    <location>
        <begin position="274"/>
        <end position="525"/>
    </location>
</feature>
<dbReference type="PROSITE" id="PS50263">
    <property type="entry name" value="CN_HYDROLASE"/>
    <property type="match status" value="1"/>
</dbReference>
<dbReference type="EMBL" id="JAERWL010000003">
    <property type="protein sequence ID" value="MBM9475364.1"/>
    <property type="molecule type" value="Genomic_DNA"/>
</dbReference>
<evidence type="ECO:0000256" key="6">
    <source>
        <dbReference type="ARBA" id="ARBA00023136"/>
    </source>
</evidence>
<keyword evidence="4 8" id="KW-0812">Transmembrane</keyword>
<dbReference type="AlphaFoldDB" id="A0A939C467"/>
<evidence type="ECO:0000256" key="8">
    <source>
        <dbReference type="HAMAP-Rule" id="MF_01148"/>
    </source>
</evidence>
<dbReference type="Pfam" id="PF00795">
    <property type="entry name" value="CN_hydrolase"/>
    <property type="match status" value="1"/>
</dbReference>
<evidence type="ECO:0000256" key="4">
    <source>
        <dbReference type="ARBA" id="ARBA00022692"/>
    </source>
</evidence>
<dbReference type="EC" id="2.3.1.269" evidence="8"/>
<feature type="transmembrane region" description="Helical" evidence="8">
    <location>
        <begin position="70"/>
        <end position="87"/>
    </location>
</feature>
<dbReference type="GO" id="GO:0016410">
    <property type="term" value="F:N-acyltransferase activity"/>
    <property type="evidence" value="ECO:0007669"/>
    <property type="project" value="UniProtKB-UniRule"/>
</dbReference>
<dbReference type="PANTHER" id="PTHR38686">
    <property type="entry name" value="APOLIPOPROTEIN N-ACYLTRANSFERASE"/>
    <property type="match status" value="1"/>
</dbReference>
<dbReference type="InterPro" id="IPR004563">
    <property type="entry name" value="Apolipo_AcylTrfase"/>
</dbReference>
<feature type="transmembrane region" description="Helical" evidence="8">
    <location>
        <begin position="154"/>
        <end position="176"/>
    </location>
</feature>
<dbReference type="GO" id="GO:0005886">
    <property type="term" value="C:plasma membrane"/>
    <property type="evidence" value="ECO:0007669"/>
    <property type="project" value="UniProtKB-SubCell"/>
</dbReference>
<comment type="similarity">
    <text evidence="8">Belongs to the CN hydrolase family. Apolipoprotein N-acyltransferase subfamily.</text>
</comment>
<feature type="region of interest" description="Disordered" evidence="9">
    <location>
        <begin position="1"/>
        <end position="21"/>
    </location>
</feature>
<protein>
    <recommendedName>
        <fullName evidence="8">Apolipoprotein N-acyltransferase</fullName>
        <shortName evidence="8">ALP N-acyltransferase</shortName>
        <ecNumber evidence="8">2.3.1.269</ecNumber>
    </recommendedName>
</protein>
<evidence type="ECO:0000313" key="11">
    <source>
        <dbReference type="EMBL" id="MBM9475364.1"/>
    </source>
</evidence>
<dbReference type="CDD" id="cd07571">
    <property type="entry name" value="ALP_N-acyl_transferase"/>
    <property type="match status" value="1"/>
</dbReference>
<evidence type="ECO:0000259" key="10">
    <source>
        <dbReference type="PROSITE" id="PS50263"/>
    </source>
</evidence>
<evidence type="ECO:0000256" key="5">
    <source>
        <dbReference type="ARBA" id="ARBA00022989"/>
    </source>
</evidence>
<sequence>MATPTLHDGSDPAGGSTHDVPADALARARRDRRRLRRQGRLRRLLGAGGLRILVAVLGGLALYASYAPSTLWWLAPVGLGLLGLAVHGRRIRPALGLGLLFGLSFYVPLLIWTSVYIGPVAVSLAVLEAMLTAPVAAALAFSSRRAAHWRPGTATVLWPLWAAALWVAGEALRARFPFGGFPWGGIAFSQPDGPLLPAASLIGATGLAFLTALAGFALTGLARAGWAARGRWRPARPLLLLAVVALIAPFVVGVAGRATVQTGEDAPRSVIAVIQGNVPEPGLEFNATRRAVTQLHADRTRALAAAVRAGTAPAPRLVVWPENSSDIDPYRDPVAAEMISDAARDIGVPILVGAVVDASDDPDDRGSYNMGIVWDPQTGPGQTYTKRHPVPFAEYMPWRSFFRLFTSWVDRAGFFLPGDAPGNLDVAGVPVGDVICFEVVYENLVRDVVAGGAQVLVVQTNNATFGWTDETYQQQAMSRVRAVENGREVLIAATSGVSAVIAPTGAVESSIPLFTPGYLTPSVPLISTTTPGTVLGAPVEWGLTGAAMLALVWQAIVSMRRGRPDRRTPDGAGTVGAR</sequence>
<dbReference type="InterPro" id="IPR036526">
    <property type="entry name" value="C-N_Hydrolase_sf"/>
</dbReference>
<dbReference type="NCBIfam" id="TIGR00546">
    <property type="entry name" value="lnt"/>
    <property type="match status" value="1"/>
</dbReference>
<evidence type="ECO:0000256" key="2">
    <source>
        <dbReference type="ARBA" id="ARBA00022475"/>
    </source>
</evidence>
<comment type="subcellular location">
    <subcellularLocation>
        <location evidence="1 8">Cell membrane</location>
        <topology evidence="1 8">Multi-pass membrane protein</topology>
    </subcellularLocation>
</comment>
<feature type="transmembrane region" description="Helical" evidence="8">
    <location>
        <begin position="196"/>
        <end position="218"/>
    </location>
</feature>
<feature type="transmembrane region" description="Helical" evidence="8">
    <location>
        <begin position="94"/>
        <end position="115"/>
    </location>
</feature>
<dbReference type="GO" id="GO:0042158">
    <property type="term" value="P:lipoprotein biosynthetic process"/>
    <property type="evidence" value="ECO:0007669"/>
    <property type="project" value="UniProtKB-UniRule"/>
</dbReference>